<feature type="transmembrane region" description="Helical" evidence="7">
    <location>
        <begin position="281"/>
        <end position="302"/>
    </location>
</feature>
<feature type="transmembrane region" description="Helical" evidence="7">
    <location>
        <begin position="111"/>
        <end position="132"/>
    </location>
</feature>
<feature type="transmembrane region" description="Helical" evidence="7">
    <location>
        <begin position="356"/>
        <end position="373"/>
    </location>
</feature>
<dbReference type="InterPro" id="IPR050833">
    <property type="entry name" value="Poly_Biosynth_Transport"/>
</dbReference>
<keyword evidence="6 7" id="KW-0472">Membrane</keyword>
<evidence type="ECO:0000256" key="1">
    <source>
        <dbReference type="ARBA" id="ARBA00004651"/>
    </source>
</evidence>
<feature type="transmembrane region" description="Helical" evidence="7">
    <location>
        <begin position="12"/>
        <end position="33"/>
    </location>
</feature>
<feature type="transmembrane region" description="Helical" evidence="7">
    <location>
        <begin position="167"/>
        <end position="194"/>
    </location>
</feature>
<feature type="transmembrane region" description="Helical" evidence="7">
    <location>
        <begin position="409"/>
        <end position="434"/>
    </location>
</feature>
<comment type="subcellular location">
    <subcellularLocation>
        <location evidence="1">Cell membrane</location>
        <topology evidence="1">Multi-pass membrane protein</topology>
    </subcellularLocation>
</comment>
<dbReference type="RefSeq" id="WP_167225549.1">
    <property type="nucleotide sequence ID" value="NZ_VUYU01000008.1"/>
</dbReference>
<keyword evidence="4 7" id="KW-0812">Transmembrane</keyword>
<dbReference type="PANTHER" id="PTHR30250">
    <property type="entry name" value="PST FAMILY PREDICTED COLANIC ACID TRANSPORTER"/>
    <property type="match status" value="1"/>
</dbReference>
<evidence type="ECO:0000256" key="7">
    <source>
        <dbReference type="SAM" id="Phobius"/>
    </source>
</evidence>
<evidence type="ECO:0000256" key="4">
    <source>
        <dbReference type="ARBA" id="ARBA00022692"/>
    </source>
</evidence>
<proteinExistence type="inferred from homology"/>
<comment type="caution">
    <text evidence="8">The sequence shown here is derived from an EMBL/GenBank/DDBJ whole genome shotgun (WGS) entry which is preliminary data.</text>
</comment>
<evidence type="ECO:0000256" key="2">
    <source>
        <dbReference type="ARBA" id="ARBA00007430"/>
    </source>
</evidence>
<evidence type="ECO:0000256" key="6">
    <source>
        <dbReference type="ARBA" id="ARBA00023136"/>
    </source>
</evidence>
<keyword evidence="5 7" id="KW-1133">Transmembrane helix</keyword>
<evidence type="ECO:0000256" key="5">
    <source>
        <dbReference type="ARBA" id="ARBA00022989"/>
    </source>
</evidence>
<gene>
    <name evidence="8" type="ORF">F0185_14500</name>
</gene>
<evidence type="ECO:0000313" key="9">
    <source>
        <dbReference type="Proteomes" id="UP000785613"/>
    </source>
</evidence>
<feature type="transmembrane region" description="Helical" evidence="7">
    <location>
        <begin position="379"/>
        <end position="397"/>
    </location>
</feature>
<reference evidence="8 9" key="1">
    <citation type="submission" date="2019-09" db="EMBL/GenBank/DDBJ databases">
        <title>Taxonomy of Antarctic Massilia spp.: description of Massilia rubra sp. nov., Massilia aquatica sp. nov., Massilia mucilaginosa sp. nov., Massilia frigida sp. nov. isolated from streams, lakes and regoliths.</title>
        <authorList>
            <person name="Holochova P."/>
            <person name="Sedlacek I."/>
            <person name="Kralova S."/>
            <person name="Maslanova I."/>
            <person name="Busse H.-J."/>
            <person name="Stankova E."/>
            <person name="Vrbovska V."/>
            <person name="Kovarovic V."/>
            <person name="Bartak M."/>
            <person name="Svec P."/>
            <person name="Pantucek R."/>
        </authorList>
    </citation>
    <scope>NUCLEOTIDE SEQUENCE [LARGE SCALE GENOMIC DNA]</scope>
    <source>
        <strain evidence="8 9">CCM 8692</strain>
    </source>
</reference>
<keyword evidence="9" id="KW-1185">Reference proteome</keyword>
<comment type="similarity">
    <text evidence="2">Belongs to the polysaccharide synthase family.</text>
</comment>
<dbReference type="Proteomes" id="UP000785613">
    <property type="component" value="Unassembled WGS sequence"/>
</dbReference>
<feature type="transmembrane region" description="Helical" evidence="7">
    <location>
        <begin position="76"/>
        <end position="99"/>
    </location>
</feature>
<dbReference type="EMBL" id="VUYU01000008">
    <property type="protein sequence ID" value="NHZ34783.1"/>
    <property type="molecule type" value="Genomic_DNA"/>
</dbReference>
<feature type="transmembrane region" description="Helical" evidence="7">
    <location>
        <begin position="39"/>
        <end position="64"/>
    </location>
</feature>
<feature type="transmembrane region" description="Helical" evidence="7">
    <location>
        <begin position="440"/>
        <end position="464"/>
    </location>
</feature>
<organism evidence="8 9">
    <name type="scientific">Massilia rubra</name>
    <dbReference type="NCBI Taxonomy" id="2607910"/>
    <lineage>
        <taxon>Bacteria</taxon>
        <taxon>Pseudomonadati</taxon>
        <taxon>Pseudomonadota</taxon>
        <taxon>Betaproteobacteria</taxon>
        <taxon>Burkholderiales</taxon>
        <taxon>Oxalobacteraceae</taxon>
        <taxon>Telluria group</taxon>
        <taxon>Massilia</taxon>
    </lineage>
</organism>
<dbReference type="PANTHER" id="PTHR30250:SF10">
    <property type="entry name" value="LIPOPOLYSACCHARIDE BIOSYNTHESIS PROTEIN WZXC"/>
    <property type="match status" value="1"/>
</dbReference>
<name>A0ABX0LIY3_9BURK</name>
<feature type="transmembrane region" description="Helical" evidence="7">
    <location>
        <begin position="322"/>
        <end position="344"/>
    </location>
</feature>
<keyword evidence="3" id="KW-1003">Cell membrane</keyword>
<protein>
    <submittedName>
        <fullName evidence="8">Lipopolysaccharide biosynthesis protein</fullName>
    </submittedName>
</protein>
<dbReference type="Pfam" id="PF13440">
    <property type="entry name" value="Polysacc_synt_3"/>
    <property type="match status" value="1"/>
</dbReference>
<evidence type="ECO:0000313" key="8">
    <source>
        <dbReference type="EMBL" id="NHZ34783.1"/>
    </source>
</evidence>
<dbReference type="CDD" id="cd13127">
    <property type="entry name" value="MATE_tuaB_like"/>
    <property type="match status" value="1"/>
</dbReference>
<feature type="transmembrane region" description="Helical" evidence="7">
    <location>
        <begin position="144"/>
        <end position="161"/>
    </location>
</feature>
<accession>A0ABX0LIY3</accession>
<sequence>MSTVRRAMVFSFLESYLGIALNLVSFVLLARLLTPKQVGLFSVALAIISVTQVIRDFGLVNFLIQKKELTGEYIASAWGLALILGCSLFLLIQLCAPLIGAFYHEESLTTIARIVALNFLILPFNSVCLALLRRELNFQSVMRINLSAAVLSTIATLLMAWQGAGAYALAFGAVLNNAIIAAGIWHVGAAGRLLRPALTKWREIMKFGGPLTVANVITSITMDINDLAVGKIMGFSAVAIASRAQGLMNLFHRDFMGAVRNVAYPAFSKAVRNDDNLEEKYVVSVTNVTAIAWTFYGFAALFPLEVLRLMFGPQWDQSAPLVPFFCLAGAASAMINLTPTVLLAAGHSKLVATAELIIQPVKAIALCLVVFYYRNLQYFAIGFMVMALVSVPYWYALKQRRLPTDFGALLRYVGMNLMLALLSLAPAIALTLWLRPAGQALGHAAFFSCAGATCVAWPLLLWAFRHPLYREFLAIVQARRASAAGK</sequence>
<evidence type="ECO:0000256" key="3">
    <source>
        <dbReference type="ARBA" id="ARBA00022475"/>
    </source>
</evidence>